<sequence>MDGKVWIEDSGTYSIYRMDVASGEFVEYLRPRPTNIRRVFVTGGKPATFWAGSNHGASIVRLEPLD</sequence>
<protein>
    <submittedName>
        <fullName evidence="1">Uncharacterized protein</fullName>
    </submittedName>
</protein>
<dbReference type="OrthoDB" id="9797664at2"/>
<keyword evidence="2" id="KW-1185">Reference proteome</keyword>
<dbReference type="Proteomes" id="UP000295096">
    <property type="component" value="Unassembled WGS sequence"/>
</dbReference>
<name>A0A4R5QAU7_9PROT</name>
<organism evidence="1 2">
    <name type="scientific">Dankookia rubra</name>
    <dbReference type="NCBI Taxonomy" id="1442381"/>
    <lineage>
        <taxon>Bacteria</taxon>
        <taxon>Pseudomonadati</taxon>
        <taxon>Pseudomonadota</taxon>
        <taxon>Alphaproteobacteria</taxon>
        <taxon>Acetobacterales</taxon>
        <taxon>Roseomonadaceae</taxon>
        <taxon>Dankookia</taxon>
    </lineage>
</organism>
<reference evidence="1 2" key="1">
    <citation type="journal article" date="2016" name="J. Microbiol.">
        <title>Dankookia rubra gen. nov., sp. nov., an alphaproteobacterium isolated from sediment of a shallow stream.</title>
        <authorList>
            <person name="Kim W.H."/>
            <person name="Kim D.H."/>
            <person name="Kang K."/>
            <person name="Ahn T.Y."/>
        </authorList>
    </citation>
    <scope>NUCLEOTIDE SEQUENCE [LARGE SCALE GENOMIC DNA]</scope>
    <source>
        <strain evidence="1 2">JCM30602</strain>
    </source>
</reference>
<comment type="caution">
    <text evidence="1">The sequence shown here is derived from an EMBL/GenBank/DDBJ whole genome shotgun (WGS) entry which is preliminary data.</text>
</comment>
<accession>A0A4R5QAU7</accession>
<evidence type="ECO:0000313" key="1">
    <source>
        <dbReference type="EMBL" id="TDH59688.1"/>
    </source>
</evidence>
<gene>
    <name evidence="1" type="ORF">E2C06_26050</name>
</gene>
<dbReference type="RefSeq" id="WP_133291508.1">
    <property type="nucleotide sequence ID" value="NZ_SMSJ01000057.1"/>
</dbReference>
<evidence type="ECO:0000313" key="2">
    <source>
        <dbReference type="Proteomes" id="UP000295096"/>
    </source>
</evidence>
<dbReference type="EMBL" id="SMSJ01000057">
    <property type="protein sequence ID" value="TDH59688.1"/>
    <property type="molecule type" value="Genomic_DNA"/>
</dbReference>
<dbReference type="AlphaFoldDB" id="A0A4R5QAU7"/>
<proteinExistence type="predicted"/>